<evidence type="ECO:0000256" key="1">
    <source>
        <dbReference type="SAM" id="Phobius"/>
    </source>
</evidence>
<dbReference type="RefSeq" id="WP_085795338.1">
    <property type="nucleotide sequence ID" value="NZ_FWFO01000001.1"/>
</dbReference>
<dbReference type="Proteomes" id="UP000193077">
    <property type="component" value="Unassembled WGS sequence"/>
</dbReference>
<dbReference type="AlphaFoldDB" id="A0A1Y5SB58"/>
<keyword evidence="1" id="KW-1133">Transmembrane helix</keyword>
<keyword evidence="1" id="KW-0812">Transmembrane</keyword>
<dbReference type="EMBL" id="FWFO01000001">
    <property type="protein sequence ID" value="SLN36609.1"/>
    <property type="molecule type" value="Genomic_DNA"/>
</dbReference>
<keyword evidence="3" id="KW-1185">Reference proteome</keyword>
<feature type="transmembrane region" description="Helical" evidence="1">
    <location>
        <begin position="12"/>
        <end position="30"/>
    </location>
</feature>
<protein>
    <submittedName>
        <fullName evidence="2">Uncharacterized protein</fullName>
    </submittedName>
</protein>
<accession>A0A1Y5SB58</accession>
<gene>
    <name evidence="2" type="ORF">TRL7639_01783</name>
</gene>
<reference evidence="2 3" key="1">
    <citation type="submission" date="2017-03" db="EMBL/GenBank/DDBJ databases">
        <authorList>
            <person name="Afonso C.L."/>
            <person name="Miller P.J."/>
            <person name="Scott M.A."/>
            <person name="Spackman E."/>
            <person name="Goraichik I."/>
            <person name="Dimitrov K.M."/>
            <person name="Suarez D.L."/>
            <person name="Swayne D.E."/>
        </authorList>
    </citation>
    <scope>NUCLEOTIDE SEQUENCE [LARGE SCALE GENOMIC DNA]</scope>
    <source>
        <strain evidence="2 3">CECT 7639</strain>
    </source>
</reference>
<sequence>MTEPLRQWQESRTLKGLIPWLLAFAAIFVFERNLEYRFVRQGRDLAGLADNALYLHRTTPELCVNQAVYAKLGNRYKLVSIGAVAGQTVTANAQGVEIVGTVTNLGEDWKKVAISEIDEGNIHTIPSGHVLLINTGFKKGDDSSGWGVAVIPNKDVGASLTHFLMTRDLTRIGQPAKDLGACQPRTVTR</sequence>
<evidence type="ECO:0000313" key="3">
    <source>
        <dbReference type="Proteomes" id="UP000193077"/>
    </source>
</evidence>
<organism evidence="2 3">
    <name type="scientific">Falsiruegeria litorea R37</name>
    <dbReference type="NCBI Taxonomy" id="1200284"/>
    <lineage>
        <taxon>Bacteria</taxon>
        <taxon>Pseudomonadati</taxon>
        <taxon>Pseudomonadota</taxon>
        <taxon>Alphaproteobacteria</taxon>
        <taxon>Rhodobacterales</taxon>
        <taxon>Roseobacteraceae</taxon>
        <taxon>Falsiruegeria</taxon>
    </lineage>
</organism>
<keyword evidence="1" id="KW-0472">Membrane</keyword>
<proteinExistence type="predicted"/>
<name>A0A1Y5SB58_9RHOB</name>
<evidence type="ECO:0000313" key="2">
    <source>
        <dbReference type="EMBL" id="SLN36609.1"/>
    </source>
</evidence>